<dbReference type="PANTHER" id="PTHR30302">
    <property type="entry name" value="HYDROGENASE 1 MATURATION PROTEASE"/>
    <property type="match status" value="1"/>
</dbReference>
<dbReference type="InterPro" id="IPR000671">
    <property type="entry name" value="Peptidase_A31"/>
</dbReference>
<proteinExistence type="predicted"/>
<dbReference type="SUPFAM" id="SSF53163">
    <property type="entry name" value="HybD-like"/>
    <property type="match status" value="1"/>
</dbReference>
<dbReference type="NCBIfam" id="TIGR00072">
    <property type="entry name" value="hydrog_prot"/>
    <property type="match status" value="1"/>
</dbReference>
<evidence type="ECO:0000313" key="2">
    <source>
        <dbReference type="Proteomes" id="UP000021816"/>
    </source>
</evidence>
<evidence type="ECO:0000313" key="1">
    <source>
        <dbReference type="EMBL" id="EXI81257.1"/>
    </source>
</evidence>
<comment type="caution">
    <text evidence="1">The sequence shown here is derived from an EMBL/GenBank/DDBJ whole genome shotgun (WGS) entry which is preliminary data.</text>
</comment>
<protein>
    <submittedName>
        <fullName evidence="1">Hydrogenase maturation protease</fullName>
    </submittedName>
</protein>
<dbReference type="Proteomes" id="UP000021816">
    <property type="component" value="Unassembled WGS sequence"/>
</dbReference>
<gene>
    <name evidence="1" type="ORF">AW10_01271</name>
</gene>
<dbReference type="PANTHER" id="PTHR30302:SF5">
    <property type="entry name" value="SLR1876 PROTEIN"/>
    <property type="match status" value="1"/>
</dbReference>
<dbReference type="AlphaFoldDB" id="A0A011PW17"/>
<dbReference type="STRING" id="1454003.AW10_01271"/>
<dbReference type="GO" id="GO:0004175">
    <property type="term" value="F:endopeptidase activity"/>
    <property type="evidence" value="ECO:0007669"/>
    <property type="project" value="TreeGrafter"/>
</dbReference>
<organism evidence="1 2">
    <name type="scientific">Candidatus Accumulibacter appositus</name>
    <dbReference type="NCBI Taxonomy" id="1454003"/>
    <lineage>
        <taxon>Bacteria</taxon>
        <taxon>Pseudomonadati</taxon>
        <taxon>Pseudomonadota</taxon>
        <taxon>Betaproteobacteria</taxon>
        <taxon>Candidatus Accumulibacter</taxon>
    </lineage>
</organism>
<reference evidence="1 2" key="1">
    <citation type="submission" date="2014-02" db="EMBL/GenBank/DDBJ databases">
        <title>Expanding our view of genomic diversity in Candidatus Accumulibacter clades.</title>
        <authorList>
            <person name="Skennerton C.T."/>
            <person name="Barr J.J."/>
            <person name="Slater F.R."/>
            <person name="Bond P.L."/>
            <person name="Tyson G.W."/>
        </authorList>
    </citation>
    <scope>NUCLEOTIDE SEQUENCE [LARGE SCALE GENOMIC DNA]</scope>
    <source>
        <strain evidence="2">BA-92</strain>
    </source>
</reference>
<dbReference type="GO" id="GO:0016485">
    <property type="term" value="P:protein processing"/>
    <property type="evidence" value="ECO:0007669"/>
    <property type="project" value="TreeGrafter"/>
</dbReference>
<sequence length="175" mass="18545">MPLPPVLILACGNPSRGDDALGPLLVDRLQNWLDEAGLAAGIEVLVDFQWQIEHALDLIGRHLVLFIDAGHDTPGPFVFRQAQAGAAASDAGSCSTHALSPEAVLAVLPRVVHEAAPPAFVLCVRGERFELGEALSPAAAGHAERAFELLQDLLRGPDVDRWQALLSARVPSDGD</sequence>
<dbReference type="PATRIC" id="fig|1454003.3.peg.1310"/>
<keyword evidence="1" id="KW-0378">Hydrolase</keyword>
<dbReference type="GO" id="GO:0008047">
    <property type="term" value="F:enzyme activator activity"/>
    <property type="evidence" value="ECO:0007669"/>
    <property type="project" value="InterPro"/>
</dbReference>
<dbReference type="Gene3D" id="3.40.50.1450">
    <property type="entry name" value="HybD-like"/>
    <property type="match status" value="1"/>
</dbReference>
<accession>A0A011PW17</accession>
<name>A0A011PW17_9PROT</name>
<keyword evidence="1" id="KW-0645">Protease</keyword>
<dbReference type="InterPro" id="IPR023430">
    <property type="entry name" value="Pept_HybD-like_dom_sf"/>
</dbReference>
<dbReference type="EMBL" id="JEMX01000025">
    <property type="protein sequence ID" value="EXI81257.1"/>
    <property type="molecule type" value="Genomic_DNA"/>
</dbReference>